<gene>
    <name evidence="2" type="ORF">WR25_26928</name>
</gene>
<evidence type="ECO:0000313" key="2">
    <source>
        <dbReference type="EMBL" id="PAV65468.1"/>
    </source>
</evidence>
<evidence type="ECO:0000256" key="1">
    <source>
        <dbReference type="SAM" id="MobiDB-lite"/>
    </source>
</evidence>
<proteinExistence type="predicted"/>
<dbReference type="Proteomes" id="UP000218231">
    <property type="component" value="Unassembled WGS sequence"/>
</dbReference>
<sequence length="107" mass="12183">MKRKTPNAAVQTRTRRVRVWDGRDGLLKEGQNSLQGAGGARRPRKRMRGRRRATSDDDRLGLAQRCSSVDRRLLMAGFGCSEKSMKNSLHFTTSPFFPTPKVRPPWN</sequence>
<accession>A0A2A2JUX4</accession>
<dbReference type="AlphaFoldDB" id="A0A2A2JUX4"/>
<reference evidence="2 3" key="1">
    <citation type="journal article" date="2017" name="Curr. Biol.">
        <title>Genome architecture and evolution of a unichromosomal asexual nematode.</title>
        <authorList>
            <person name="Fradin H."/>
            <person name="Zegar C."/>
            <person name="Gutwein M."/>
            <person name="Lucas J."/>
            <person name="Kovtun M."/>
            <person name="Corcoran D."/>
            <person name="Baugh L.R."/>
            <person name="Kiontke K."/>
            <person name="Gunsalus K."/>
            <person name="Fitch D.H."/>
            <person name="Piano F."/>
        </authorList>
    </citation>
    <scope>NUCLEOTIDE SEQUENCE [LARGE SCALE GENOMIC DNA]</scope>
    <source>
        <strain evidence="2">PF1309</strain>
    </source>
</reference>
<dbReference type="EMBL" id="LIAE01010207">
    <property type="protein sequence ID" value="PAV65468.1"/>
    <property type="molecule type" value="Genomic_DNA"/>
</dbReference>
<feature type="compositionally biased region" description="Basic residues" evidence="1">
    <location>
        <begin position="41"/>
        <end position="52"/>
    </location>
</feature>
<protein>
    <submittedName>
        <fullName evidence="2">Uncharacterized protein</fullName>
    </submittedName>
</protein>
<keyword evidence="3" id="KW-1185">Reference proteome</keyword>
<name>A0A2A2JUX4_9BILA</name>
<evidence type="ECO:0000313" key="3">
    <source>
        <dbReference type="Proteomes" id="UP000218231"/>
    </source>
</evidence>
<feature type="region of interest" description="Disordered" evidence="1">
    <location>
        <begin position="24"/>
        <end position="59"/>
    </location>
</feature>
<organism evidence="2 3">
    <name type="scientific">Diploscapter pachys</name>
    <dbReference type="NCBI Taxonomy" id="2018661"/>
    <lineage>
        <taxon>Eukaryota</taxon>
        <taxon>Metazoa</taxon>
        <taxon>Ecdysozoa</taxon>
        <taxon>Nematoda</taxon>
        <taxon>Chromadorea</taxon>
        <taxon>Rhabditida</taxon>
        <taxon>Rhabditina</taxon>
        <taxon>Rhabditomorpha</taxon>
        <taxon>Rhabditoidea</taxon>
        <taxon>Rhabditidae</taxon>
        <taxon>Diploscapter</taxon>
    </lineage>
</organism>
<comment type="caution">
    <text evidence="2">The sequence shown here is derived from an EMBL/GenBank/DDBJ whole genome shotgun (WGS) entry which is preliminary data.</text>
</comment>